<dbReference type="PROSITE" id="PS50921">
    <property type="entry name" value="ANTAR"/>
    <property type="match status" value="1"/>
</dbReference>
<dbReference type="InterPro" id="IPR005561">
    <property type="entry name" value="ANTAR"/>
</dbReference>
<evidence type="ECO:0000259" key="2">
    <source>
        <dbReference type="PROSITE" id="PS50921"/>
    </source>
</evidence>
<proteinExistence type="predicted"/>
<evidence type="ECO:0000256" key="1">
    <source>
        <dbReference type="SAM" id="Coils"/>
    </source>
</evidence>
<dbReference type="GO" id="GO:0003723">
    <property type="term" value="F:RNA binding"/>
    <property type="evidence" value="ECO:0007669"/>
    <property type="project" value="InterPro"/>
</dbReference>
<accession>A0A140DUV2</accession>
<evidence type="ECO:0000313" key="4">
    <source>
        <dbReference type="Proteomes" id="UP000069771"/>
    </source>
</evidence>
<reference evidence="3 4" key="1">
    <citation type="journal article" date="2016" name="Gut Pathog.">
        <title>Whole genome sequencing of "Faecalibaculum rodentium" ALO17, isolated from C57BL/6J laboratory mouse feces.</title>
        <authorList>
            <person name="Lim S."/>
            <person name="Chang D.H."/>
            <person name="Ahn S."/>
            <person name="Kim B.C."/>
        </authorList>
    </citation>
    <scope>NUCLEOTIDE SEQUENCE [LARGE SCALE GENOMIC DNA]</scope>
    <source>
        <strain evidence="3 4">Alo17</strain>
    </source>
</reference>
<protein>
    <recommendedName>
        <fullName evidence="2">ANTAR domain-containing protein</fullName>
    </recommendedName>
</protein>
<keyword evidence="4" id="KW-1185">Reference proteome</keyword>
<dbReference type="OrthoDB" id="9808843at2"/>
<dbReference type="SUPFAM" id="SSF52172">
    <property type="entry name" value="CheY-like"/>
    <property type="match status" value="1"/>
</dbReference>
<gene>
    <name evidence="3" type="ORF">AALO17_12950</name>
</gene>
<dbReference type="EMBL" id="CP011391">
    <property type="protein sequence ID" value="AMK54429.1"/>
    <property type="molecule type" value="Genomic_DNA"/>
</dbReference>
<dbReference type="RefSeq" id="WP_067556801.1">
    <property type="nucleotide sequence ID" value="NZ_CAKOCV010000023.1"/>
</dbReference>
<organism evidence="3 4">
    <name type="scientific">Faecalibaculum rodentium</name>
    <dbReference type="NCBI Taxonomy" id="1702221"/>
    <lineage>
        <taxon>Bacteria</taxon>
        <taxon>Bacillati</taxon>
        <taxon>Bacillota</taxon>
        <taxon>Erysipelotrichia</taxon>
        <taxon>Erysipelotrichales</taxon>
        <taxon>Erysipelotrichaceae</taxon>
        <taxon>Faecalibaculum</taxon>
    </lineage>
</organism>
<evidence type="ECO:0000313" key="3">
    <source>
        <dbReference type="EMBL" id="AMK54429.1"/>
    </source>
</evidence>
<dbReference type="STRING" id="1702221.AALO17_12950"/>
<dbReference type="Pfam" id="PF03861">
    <property type="entry name" value="ANTAR"/>
    <property type="match status" value="1"/>
</dbReference>
<dbReference type="GeneID" id="78478022"/>
<dbReference type="InterPro" id="IPR036388">
    <property type="entry name" value="WH-like_DNA-bd_sf"/>
</dbReference>
<sequence length="192" mass="21955">MKPLILAADGQQDHEGLLRELFPSAKYEPCIIVPSASAARQLLPTRRFSMVVIFTPLADEYGIRSAMEIAASFDIDVLLFVPADKFDQAAYTVRETSVFVLSMPVNRQAAWQAVAVVEKARLKIRQVERQLARTRDKYKELQVVSRCKLLLMENYQWTEEKAHRYIEKTAMDHSTTKVLVARILLDKMQARA</sequence>
<dbReference type="KEGG" id="fro:AALO17_12950"/>
<dbReference type="Gene3D" id="1.10.10.10">
    <property type="entry name" value="Winged helix-like DNA-binding domain superfamily/Winged helix DNA-binding domain"/>
    <property type="match status" value="1"/>
</dbReference>
<name>A0A140DUV2_9FIRM</name>
<dbReference type="AlphaFoldDB" id="A0A140DUV2"/>
<feature type="domain" description="ANTAR" evidence="2">
    <location>
        <begin position="124"/>
        <end position="185"/>
    </location>
</feature>
<keyword evidence="1" id="KW-0175">Coiled coil</keyword>
<dbReference type="InterPro" id="IPR011006">
    <property type="entry name" value="CheY-like_superfamily"/>
</dbReference>
<dbReference type="Proteomes" id="UP000069771">
    <property type="component" value="Chromosome"/>
</dbReference>
<dbReference type="SMART" id="SM01012">
    <property type="entry name" value="ANTAR"/>
    <property type="match status" value="1"/>
</dbReference>
<feature type="coiled-coil region" evidence="1">
    <location>
        <begin position="117"/>
        <end position="144"/>
    </location>
</feature>